<dbReference type="RefSeq" id="WP_314796715.1">
    <property type="nucleotide sequence ID" value="NZ_CP130319.1"/>
</dbReference>
<reference evidence="1" key="1">
    <citation type="submission" date="2022-02" db="EMBL/GenBank/DDBJ databases">
        <title>Paenibacillus sp. MBLB1832 Whole Genome Shotgun Sequencing.</title>
        <authorList>
            <person name="Hwang C.Y."/>
            <person name="Cho E.-S."/>
            <person name="Seo M.-J."/>
        </authorList>
    </citation>
    <scope>NUCLEOTIDE SEQUENCE</scope>
    <source>
        <strain evidence="1">MBLB1832</strain>
    </source>
</reference>
<dbReference type="Proteomes" id="UP001304650">
    <property type="component" value="Chromosome"/>
</dbReference>
<keyword evidence="2" id="KW-1185">Reference proteome</keyword>
<dbReference type="Gene3D" id="4.10.280.10">
    <property type="entry name" value="Helix-loop-helix DNA-binding domain"/>
    <property type="match status" value="1"/>
</dbReference>
<dbReference type="EMBL" id="CP130319">
    <property type="protein sequence ID" value="WNR42891.1"/>
    <property type="molecule type" value="Genomic_DNA"/>
</dbReference>
<name>A0AA96RJ86_9BACL</name>
<evidence type="ECO:0000313" key="2">
    <source>
        <dbReference type="Proteomes" id="UP001304650"/>
    </source>
</evidence>
<dbReference type="AlphaFoldDB" id="A0AA96RJ86"/>
<dbReference type="InterPro" id="IPR036638">
    <property type="entry name" value="HLH_DNA-bd_sf"/>
</dbReference>
<proteinExistence type="predicted"/>
<organism evidence="1 2">
    <name type="scientific">Paenibacillus roseopurpureus</name>
    <dbReference type="NCBI Taxonomy" id="2918901"/>
    <lineage>
        <taxon>Bacteria</taxon>
        <taxon>Bacillati</taxon>
        <taxon>Bacillota</taxon>
        <taxon>Bacilli</taxon>
        <taxon>Bacillales</taxon>
        <taxon>Paenibacillaceae</taxon>
        <taxon>Paenibacillus</taxon>
    </lineage>
</organism>
<dbReference type="InterPro" id="IPR018540">
    <property type="entry name" value="Spo0E-like"/>
</dbReference>
<dbReference type="GO" id="GO:0043937">
    <property type="term" value="P:regulation of sporulation"/>
    <property type="evidence" value="ECO:0007669"/>
    <property type="project" value="InterPro"/>
</dbReference>
<gene>
    <name evidence="1" type="ORF">MJB10_17420</name>
</gene>
<dbReference type="GO" id="GO:0046983">
    <property type="term" value="F:protein dimerization activity"/>
    <property type="evidence" value="ECO:0007669"/>
    <property type="project" value="InterPro"/>
</dbReference>
<accession>A0AA96RJ86</accession>
<evidence type="ECO:0000313" key="1">
    <source>
        <dbReference type="EMBL" id="WNR42891.1"/>
    </source>
</evidence>
<dbReference type="KEGG" id="proo:MJB10_17420"/>
<dbReference type="Pfam" id="PF09388">
    <property type="entry name" value="SpoOE-like"/>
    <property type="match status" value="1"/>
</dbReference>
<protein>
    <submittedName>
        <fullName evidence="1">Aspartyl-phosphate phosphatase Spo0E family protein</fullName>
    </submittedName>
</protein>
<sequence>MKRLTQIRREIERKRAEMYNICQQYGYTSLKALKKSQELDQLLNIFQQEHIMKQSDVG</sequence>
<dbReference type="InterPro" id="IPR037208">
    <property type="entry name" value="Spo0E-like_sf"/>
</dbReference>
<dbReference type="SUPFAM" id="SSF140500">
    <property type="entry name" value="BAS1536-like"/>
    <property type="match status" value="1"/>
</dbReference>